<dbReference type="EMBL" id="FWFW01000005">
    <property type="protein sequence ID" value="SLN42839.1"/>
    <property type="molecule type" value="Genomic_DNA"/>
</dbReference>
<dbReference type="Gene3D" id="3.10.450.50">
    <property type="match status" value="1"/>
</dbReference>
<sequence>MPPKVIRKAEGRARHEARAEDIALALMGVGPLPCDMFAVDATWERGTEVPAAGRSAIVKIFEDLTAPDTITVDQVVSHGKAASVSGRLTRGTQSRIFCHVIRHTNETATKIAQVVSFEHSGGRNGI</sequence>
<organism evidence="1 2">
    <name type="scientific">Pacificibacter marinus</name>
    <dbReference type="NCBI Taxonomy" id="658057"/>
    <lineage>
        <taxon>Bacteria</taxon>
        <taxon>Pseudomonadati</taxon>
        <taxon>Pseudomonadota</taxon>
        <taxon>Alphaproteobacteria</taxon>
        <taxon>Rhodobacterales</taxon>
        <taxon>Roseobacteraceae</taxon>
        <taxon>Pacificibacter</taxon>
    </lineage>
</organism>
<evidence type="ECO:0000313" key="1">
    <source>
        <dbReference type="EMBL" id="SLN42839.1"/>
    </source>
</evidence>
<proteinExistence type="predicted"/>
<reference evidence="1 2" key="1">
    <citation type="submission" date="2017-03" db="EMBL/GenBank/DDBJ databases">
        <authorList>
            <person name="Afonso C.L."/>
            <person name="Miller P.J."/>
            <person name="Scott M.A."/>
            <person name="Spackman E."/>
            <person name="Goraichik I."/>
            <person name="Dimitrov K.M."/>
            <person name="Suarez D.L."/>
            <person name="Swayne D.E."/>
        </authorList>
    </citation>
    <scope>NUCLEOTIDE SEQUENCE [LARGE SCALE GENOMIC DNA]</scope>
    <source>
        <strain evidence="1 2">CECT 7971</strain>
    </source>
</reference>
<name>A0A1Y5SQA9_9RHOB</name>
<gene>
    <name evidence="1" type="ORF">PAM7971_02061</name>
</gene>
<dbReference type="AlphaFoldDB" id="A0A1Y5SQA9"/>
<dbReference type="RefSeq" id="WP_085849185.1">
    <property type="nucleotide sequence ID" value="NZ_FNZV01000004.1"/>
</dbReference>
<protein>
    <recommendedName>
        <fullName evidence="3">SnoaL-like domain protein</fullName>
    </recommendedName>
</protein>
<dbReference type="STRING" id="658057.SAMN04488032_10416"/>
<keyword evidence="2" id="KW-1185">Reference proteome</keyword>
<evidence type="ECO:0000313" key="2">
    <source>
        <dbReference type="Proteomes" id="UP000193307"/>
    </source>
</evidence>
<dbReference type="OrthoDB" id="7860141at2"/>
<accession>A0A1Y5SQA9</accession>
<dbReference type="Proteomes" id="UP000193307">
    <property type="component" value="Unassembled WGS sequence"/>
</dbReference>
<evidence type="ECO:0008006" key="3">
    <source>
        <dbReference type="Google" id="ProtNLM"/>
    </source>
</evidence>